<keyword evidence="2" id="KW-1185">Reference proteome</keyword>
<reference evidence="1" key="1">
    <citation type="journal article" date="2019" name="bioRxiv">
        <title>The Genome of the Zebra Mussel, Dreissena polymorpha: A Resource for Invasive Species Research.</title>
        <authorList>
            <person name="McCartney M.A."/>
            <person name="Auch B."/>
            <person name="Kono T."/>
            <person name="Mallez S."/>
            <person name="Zhang Y."/>
            <person name="Obille A."/>
            <person name="Becker A."/>
            <person name="Abrahante J.E."/>
            <person name="Garbe J."/>
            <person name="Badalamenti J.P."/>
            <person name="Herman A."/>
            <person name="Mangelson H."/>
            <person name="Liachko I."/>
            <person name="Sullivan S."/>
            <person name="Sone E.D."/>
            <person name="Koren S."/>
            <person name="Silverstein K.A.T."/>
            <person name="Beckman K.B."/>
            <person name="Gohl D.M."/>
        </authorList>
    </citation>
    <scope>NUCLEOTIDE SEQUENCE</scope>
    <source>
        <strain evidence="1">Duluth1</strain>
        <tissue evidence="1">Whole animal</tissue>
    </source>
</reference>
<dbReference type="Proteomes" id="UP000828390">
    <property type="component" value="Unassembled WGS sequence"/>
</dbReference>
<dbReference type="EMBL" id="JAIWYP010000006">
    <property type="protein sequence ID" value="KAH3808836.1"/>
    <property type="molecule type" value="Genomic_DNA"/>
</dbReference>
<evidence type="ECO:0000313" key="2">
    <source>
        <dbReference type="Proteomes" id="UP000828390"/>
    </source>
</evidence>
<evidence type="ECO:0000313" key="1">
    <source>
        <dbReference type="EMBL" id="KAH3808836.1"/>
    </source>
</evidence>
<gene>
    <name evidence="1" type="ORF">DPMN_137195</name>
</gene>
<accession>A0A9D4JDE6</accession>
<comment type="caution">
    <text evidence="1">The sequence shown here is derived from an EMBL/GenBank/DDBJ whole genome shotgun (WGS) entry which is preliminary data.</text>
</comment>
<protein>
    <submittedName>
        <fullName evidence="1">Uncharacterized protein</fullName>
    </submittedName>
</protein>
<name>A0A9D4JDE6_DREPO</name>
<dbReference type="AlphaFoldDB" id="A0A9D4JDE6"/>
<reference evidence="1" key="2">
    <citation type="submission" date="2020-11" db="EMBL/GenBank/DDBJ databases">
        <authorList>
            <person name="McCartney M.A."/>
            <person name="Auch B."/>
            <person name="Kono T."/>
            <person name="Mallez S."/>
            <person name="Becker A."/>
            <person name="Gohl D.M."/>
            <person name="Silverstein K.A.T."/>
            <person name="Koren S."/>
            <person name="Bechman K.B."/>
            <person name="Herman A."/>
            <person name="Abrahante J.E."/>
            <person name="Garbe J."/>
        </authorList>
    </citation>
    <scope>NUCLEOTIDE SEQUENCE</scope>
    <source>
        <strain evidence="1">Duluth1</strain>
        <tissue evidence="1">Whole animal</tissue>
    </source>
</reference>
<proteinExistence type="predicted"/>
<organism evidence="1 2">
    <name type="scientific">Dreissena polymorpha</name>
    <name type="common">Zebra mussel</name>
    <name type="synonym">Mytilus polymorpha</name>
    <dbReference type="NCBI Taxonomy" id="45954"/>
    <lineage>
        <taxon>Eukaryota</taxon>
        <taxon>Metazoa</taxon>
        <taxon>Spiralia</taxon>
        <taxon>Lophotrochozoa</taxon>
        <taxon>Mollusca</taxon>
        <taxon>Bivalvia</taxon>
        <taxon>Autobranchia</taxon>
        <taxon>Heteroconchia</taxon>
        <taxon>Euheterodonta</taxon>
        <taxon>Imparidentia</taxon>
        <taxon>Neoheterodontei</taxon>
        <taxon>Myida</taxon>
        <taxon>Dreissenoidea</taxon>
        <taxon>Dreissenidae</taxon>
        <taxon>Dreissena</taxon>
    </lineage>
</organism>
<sequence>MNTLADTENDLPLGGHVFQPTGTIVELIQEIIGTILGTKMNLRLKNAPPSGGHGFQATRTIFKLVQDIIATNLLTTFHDDQTINVASRVLTRTNTPPSGDISKASRVTNATPLGSHVFPGNVTIFELIQDIIDYK</sequence>